<protein>
    <recommendedName>
        <fullName evidence="1">Helitron helicase-like domain-containing protein</fullName>
    </recommendedName>
</protein>
<dbReference type="OrthoDB" id="432234at2759"/>
<feature type="non-terminal residue" evidence="2">
    <location>
        <position position="285"/>
    </location>
</feature>
<dbReference type="Proteomes" id="UP000297245">
    <property type="component" value="Unassembled WGS sequence"/>
</dbReference>
<evidence type="ECO:0000313" key="3">
    <source>
        <dbReference type="Proteomes" id="UP000297245"/>
    </source>
</evidence>
<gene>
    <name evidence="2" type="ORF">K435DRAFT_687706</name>
</gene>
<feature type="domain" description="Helitron helicase-like" evidence="1">
    <location>
        <begin position="73"/>
        <end position="285"/>
    </location>
</feature>
<dbReference type="Pfam" id="PF14214">
    <property type="entry name" value="Helitron_like_N"/>
    <property type="match status" value="1"/>
</dbReference>
<sequence>MRKLNAISRLKSGTEPPFIKFPSGSVPLPTRNNPKLFGYLWPTLFPYGVGMMENHDVRSNNAIGFREIDLKTHVAHLLQSGPNCRFQVHLSFIFVIGNLIQRRQTSFNAKLAVKRSWFPRVDALLDKISESTIKEYTEKLKKNPFAKPETEGERAASKLIQYVNYVAEHVPGSMSEIQNMREDMFSIVNCNGLPHIFLTLNPTDTNNPIAQVLAGRDIDLDKFFHELSPGSENLERSKIISQNPIAAAQFFHKSVTNLIEILLGTKRENKRGVFGEISVYYGVVE</sequence>
<evidence type="ECO:0000313" key="2">
    <source>
        <dbReference type="EMBL" id="THU84323.1"/>
    </source>
</evidence>
<accession>A0A4S8L7D5</accession>
<keyword evidence="3" id="KW-1185">Reference proteome</keyword>
<name>A0A4S8L7D5_DENBC</name>
<organism evidence="2 3">
    <name type="scientific">Dendrothele bispora (strain CBS 962.96)</name>
    <dbReference type="NCBI Taxonomy" id="1314807"/>
    <lineage>
        <taxon>Eukaryota</taxon>
        <taxon>Fungi</taxon>
        <taxon>Dikarya</taxon>
        <taxon>Basidiomycota</taxon>
        <taxon>Agaricomycotina</taxon>
        <taxon>Agaricomycetes</taxon>
        <taxon>Agaricomycetidae</taxon>
        <taxon>Agaricales</taxon>
        <taxon>Agaricales incertae sedis</taxon>
        <taxon>Dendrothele</taxon>
    </lineage>
</organism>
<dbReference type="AlphaFoldDB" id="A0A4S8L7D5"/>
<evidence type="ECO:0000259" key="1">
    <source>
        <dbReference type="Pfam" id="PF14214"/>
    </source>
</evidence>
<reference evidence="2 3" key="1">
    <citation type="journal article" date="2019" name="Nat. Ecol. Evol.">
        <title>Megaphylogeny resolves global patterns of mushroom evolution.</title>
        <authorList>
            <person name="Varga T."/>
            <person name="Krizsan K."/>
            <person name="Foldi C."/>
            <person name="Dima B."/>
            <person name="Sanchez-Garcia M."/>
            <person name="Sanchez-Ramirez S."/>
            <person name="Szollosi G.J."/>
            <person name="Szarkandi J.G."/>
            <person name="Papp V."/>
            <person name="Albert L."/>
            <person name="Andreopoulos W."/>
            <person name="Angelini C."/>
            <person name="Antonin V."/>
            <person name="Barry K.W."/>
            <person name="Bougher N.L."/>
            <person name="Buchanan P."/>
            <person name="Buyck B."/>
            <person name="Bense V."/>
            <person name="Catcheside P."/>
            <person name="Chovatia M."/>
            <person name="Cooper J."/>
            <person name="Damon W."/>
            <person name="Desjardin D."/>
            <person name="Finy P."/>
            <person name="Geml J."/>
            <person name="Haridas S."/>
            <person name="Hughes K."/>
            <person name="Justo A."/>
            <person name="Karasinski D."/>
            <person name="Kautmanova I."/>
            <person name="Kiss B."/>
            <person name="Kocsube S."/>
            <person name="Kotiranta H."/>
            <person name="LaButti K.M."/>
            <person name="Lechner B.E."/>
            <person name="Liimatainen K."/>
            <person name="Lipzen A."/>
            <person name="Lukacs Z."/>
            <person name="Mihaltcheva S."/>
            <person name="Morgado L.N."/>
            <person name="Niskanen T."/>
            <person name="Noordeloos M.E."/>
            <person name="Ohm R.A."/>
            <person name="Ortiz-Santana B."/>
            <person name="Ovrebo C."/>
            <person name="Racz N."/>
            <person name="Riley R."/>
            <person name="Savchenko A."/>
            <person name="Shiryaev A."/>
            <person name="Soop K."/>
            <person name="Spirin V."/>
            <person name="Szebenyi C."/>
            <person name="Tomsovsky M."/>
            <person name="Tulloss R.E."/>
            <person name="Uehling J."/>
            <person name="Grigoriev I.V."/>
            <person name="Vagvolgyi C."/>
            <person name="Papp T."/>
            <person name="Martin F.M."/>
            <person name="Miettinen O."/>
            <person name="Hibbett D.S."/>
            <person name="Nagy L.G."/>
        </authorList>
    </citation>
    <scope>NUCLEOTIDE SEQUENCE [LARGE SCALE GENOMIC DNA]</scope>
    <source>
        <strain evidence="2 3">CBS 962.96</strain>
    </source>
</reference>
<proteinExistence type="predicted"/>
<dbReference type="InterPro" id="IPR025476">
    <property type="entry name" value="Helitron_helicase-like"/>
</dbReference>
<dbReference type="EMBL" id="ML179606">
    <property type="protein sequence ID" value="THU84323.1"/>
    <property type="molecule type" value="Genomic_DNA"/>
</dbReference>